<feature type="compositionally biased region" description="Polar residues" evidence="8">
    <location>
        <begin position="9"/>
        <end position="19"/>
    </location>
</feature>
<comment type="subcellular location">
    <subcellularLocation>
        <location evidence="1">Cell projection</location>
        <location evidence="1">Cilium</location>
    </subcellularLocation>
    <subcellularLocation>
        <location evidence="2">Cytoplasm</location>
        <location evidence="2">Cytoskeleton</location>
    </subcellularLocation>
</comment>
<name>A0A507FQ18_9FUNG</name>
<proteinExistence type="inferred from homology"/>
<dbReference type="OrthoDB" id="10261999at2759"/>
<evidence type="ECO:0000256" key="6">
    <source>
        <dbReference type="ARBA" id="ARBA00023212"/>
    </source>
</evidence>
<protein>
    <recommendedName>
        <fullName evidence="9">BBSome complex member BBS5 PH domain-containing protein</fullName>
    </recommendedName>
</protein>
<evidence type="ECO:0000256" key="2">
    <source>
        <dbReference type="ARBA" id="ARBA00004245"/>
    </source>
</evidence>
<dbReference type="PANTHER" id="PTHR21351">
    <property type="entry name" value="BARDET-BIEDL SYNDROME PROTEIN 5"/>
    <property type="match status" value="1"/>
</dbReference>
<dbReference type="STRING" id="246404.A0A507FQ18"/>
<comment type="caution">
    <text evidence="10">The sequence shown here is derived from an EMBL/GenBank/DDBJ whole genome shotgun (WGS) entry which is preliminary data.</text>
</comment>
<keyword evidence="6" id="KW-0206">Cytoskeleton</keyword>
<dbReference type="GO" id="GO:0034464">
    <property type="term" value="C:BBSome"/>
    <property type="evidence" value="ECO:0007669"/>
    <property type="project" value="InterPro"/>
</dbReference>
<reference evidence="10 11" key="1">
    <citation type="journal article" date="2019" name="Sci. Rep.">
        <title>Comparative genomics of chytrid fungi reveal insights into the obligate biotrophic and pathogenic lifestyle of Synchytrium endobioticum.</title>
        <authorList>
            <person name="van de Vossenberg B.T.L.H."/>
            <person name="Warris S."/>
            <person name="Nguyen H.D.T."/>
            <person name="van Gent-Pelzer M.P.E."/>
            <person name="Joly D.L."/>
            <person name="van de Geest H.C."/>
            <person name="Bonants P.J.M."/>
            <person name="Smith D.S."/>
            <person name="Levesque C.A."/>
            <person name="van der Lee T.A.J."/>
        </authorList>
    </citation>
    <scope>NUCLEOTIDE SEQUENCE [LARGE SCALE GENOMIC DNA]</scope>
    <source>
        <strain evidence="10 11">CBS 675.73</strain>
    </source>
</reference>
<keyword evidence="7" id="KW-0966">Cell projection</keyword>
<evidence type="ECO:0000256" key="5">
    <source>
        <dbReference type="ARBA" id="ARBA00023069"/>
    </source>
</evidence>
<comment type="similarity">
    <text evidence="3">Belongs to the BBS5 family.</text>
</comment>
<evidence type="ECO:0000259" key="9">
    <source>
        <dbReference type="SMART" id="SM00683"/>
    </source>
</evidence>
<organism evidence="10 11">
    <name type="scientific">Chytriomyces confervae</name>
    <dbReference type="NCBI Taxonomy" id="246404"/>
    <lineage>
        <taxon>Eukaryota</taxon>
        <taxon>Fungi</taxon>
        <taxon>Fungi incertae sedis</taxon>
        <taxon>Chytridiomycota</taxon>
        <taxon>Chytridiomycota incertae sedis</taxon>
        <taxon>Chytridiomycetes</taxon>
        <taxon>Chytridiales</taxon>
        <taxon>Chytriomycetaceae</taxon>
        <taxon>Chytriomyces</taxon>
    </lineage>
</organism>
<dbReference type="SMART" id="SM00683">
    <property type="entry name" value="DM16"/>
    <property type="match status" value="2"/>
</dbReference>
<dbReference type="Proteomes" id="UP000320333">
    <property type="component" value="Unassembled WGS sequence"/>
</dbReference>
<dbReference type="GO" id="GO:0060271">
    <property type="term" value="P:cilium assembly"/>
    <property type="evidence" value="ECO:0007669"/>
    <property type="project" value="TreeGrafter"/>
</dbReference>
<evidence type="ECO:0000256" key="7">
    <source>
        <dbReference type="ARBA" id="ARBA00023273"/>
    </source>
</evidence>
<feature type="domain" description="BBSome complex member BBS5 PH" evidence="9">
    <location>
        <begin position="175"/>
        <end position="229"/>
    </location>
</feature>
<dbReference type="GO" id="GO:0032266">
    <property type="term" value="F:phosphatidylinositol-3-phosphate binding"/>
    <property type="evidence" value="ECO:0007669"/>
    <property type="project" value="TreeGrafter"/>
</dbReference>
<accession>A0A507FQ18</accession>
<dbReference type="AlphaFoldDB" id="A0A507FQ18"/>
<keyword evidence="5" id="KW-0969">Cilium</keyword>
<gene>
    <name evidence="10" type="ORF">CcCBS67573_g00378</name>
</gene>
<feature type="domain" description="BBSome complex member BBS5 PH" evidence="9">
    <location>
        <begin position="40"/>
        <end position="94"/>
    </location>
</feature>
<sequence>MFSWLKGHGSSSNASQCPHWQQEEIRIDSAESHLKLCAGEASAGAFPDVHDVKGSAGEPGSLQITTLRFIWRSSANKRGNLSIGLNTVQSLMSSKSESVVYGHSESLQVEAKFAGTRFQFVFRTPCTNSSYAPELSLASVADRIHQSFNKSKIYRELKVKSAIITDGELDLLEYESIHGQLPRVLNVSNDQGKVGRMIFTNIRVVWYCTINNNSNVSIPYLQIASSSVRNSKYGQAMCIETYASSQASSYKFGFQIASSSESDIKRLKDVVALLRAACQSYLEMPIFGVQFEGSFSAAEDALLASEINGRESLATLAGEHEDDEGLIVDEADHHKLDAYKQRGEVSGETEFIFDASLGLAVVREKGATYTADSVWNEM</sequence>
<evidence type="ECO:0000256" key="4">
    <source>
        <dbReference type="ARBA" id="ARBA00022490"/>
    </source>
</evidence>
<evidence type="ECO:0000256" key="8">
    <source>
        <dbReference type="SAM" id="MobiDB-lite"/>
    </source>
</evidence>
<dbReference type="InterPro" id="IPR006606">
    <property type="entry name" value="BBL5"/>
</dbReference>
<keyword evidence="4" id="KW-0963">Cytoplasm</keyword>
<dbReference type="EMBL" id="QEAP01000005">
    <property type="protein sequence ID" value="TPX78374.1"/>
    <property type="molecule type" value="Genomic_DNA"/>
</dbReference>
<dbReference type="PANTHER" id="PTHR21351:SF0">
    <property type="entry name" value="BARDET-BIEDL SYNDROME 5 PROTEIN"/>
    <property type="match status" value="1"/>
</dbReference>
<keyword evidence="11" id="KW-1185">Reference proteome</keyword>
<dbReference type="InterPro" id="IPR014003">
    <property type="entry name" value="BBS5_PH"/>
</dbReference>
<feature type="region of interest" description="Disordered" evidence="8">
    <location>
        <begin position="1"/>
        <end position="20"/>
    </location>
</feature>
<dbReference type="GO" id="GO:0036064">
    <property type="term" value="C:ciliary basal body"/>
    <property type="evidence" value="ECO:0007669"/>
    <property type="project" value="TreeGrafter"/>
</dbReference>
<dbReference type="Pfam" id="PF07289">
    <property type="entry name" value="BBL5"/>
    <property type="match status" value="1"/>
</dbReference>
<evidence type="ECO:0000313" key="11">
    <source>
        <dbReference type="Proteomes" id="UP000320333"/>
    </source>
</evidence>
<evidence type="ECO:0000256" key="3">
    <source>
        <dbReference type="ARBA" id="ARBA00005822"/>
    </source>
</evidence>
<evidence type="ECO:0000313" key="10">
    <source>
        <dbReference type="EMBL" id="TPX78374.1"/>
    </source>
</evidence>
<evidence type="ECO:0000256" key="1">
    <source>
        <dbReference type="ARBA" id="ARBA00004138"/>
    </source>
</evidence>